<organism evidence="2 3">
    <name type="scientific">Leucocoprinus leucothites</name>
    <dbReference type="NCBI Taxonomy" id="201217"/>
    <lineage>
        <taxon>Eukaryota</taxon>
        <taxon>Fungi</taxon>
        <taxon>Dikarya</taxon>
        <taxon>Basidiomycota</taxon>
        <taxon>Agaricomycotina</taxon>
        <taxon>Agaricomycetes</taxon>
        <taxon>Agaricomycetidae</taxon>
        <taxon>Agaricales</taxon>
        <taxon>Agaricineae</taxon>
        <taxon>Agaricaceae</taxon>
        <taxon>Leucocoprinus</taxon>
    </lineage>
</organism>
<accession>A0A8H5G8V6</accession>
<comment type="caution">
    <text evidence="2">The sequence shown here is derived from an EMBL/GenBank/DDBJ whole genome shotgun (WGS) entry which is preliminary data.</text>
</comment>
<evidence type="ECO:0000256" key="1">
    <source>
        <dbReference type="SAM" id="MobiDB-lite"/>
    </source>
</evidence>
<reference evidence="2 3" key="1">
    <citation type="journal article" date="2020" name="ISME J.">
        <title>Uncovering the hidden diversity of litter-decomposition mechanisms in mushroom-forming fungi.</title>
        <authorList>
            <person name="Floudas D."/>
            <person name="Bentzer J."/>
            <person name="Ahren D."/>
            <person name="Johansson T."/>
            <person name="Persson P."/>
            <person name="Tunlid A."/>
        </authorList>
    </citation>
    <scope>NUCLEOTIDE SEQUENCE [LARGE SCALE GENOMIC DNA]</scope>
    <source>
        <strain evidence="2 3">CBS 146.42</strain>
    </source>
</reference>
<dbReference type="EMBL" id="JAACJO010000003">
    <property type="protein sequence ID" value="KAF5360370.1"/>
    <property type="molecule type" value="Genomic_DNA"/>
</dbReference>
<protein>
    <submittedName>
        <fullName evidence="2">Uncharacterized protein</fullName>
    </submittedName>
</protein>
<keyword evidence="3" id="KW-1185">Reference proteome</keyword>
<gene>
    <name evidence="2" type="ORF">D9756_004916</name>
</gene>
<proteinExistence type="predicted"/>
<evidence type="ECO:0000313" key="3">
    <source>
        <dbReference type="Proteomes" id="UP000559027"/>
    </source>
</evidence>
<evidence type="ECO:0000313" key="2">
    <source>
        <dbReference type="EMBL" id="KAF5360370.1"/>
    </source>
</evidence>
<name>A0A8H5G8V6_9AGAR</name>
<dbReference type="Gene3D" id="3.40.50.11960">
    <property type="match status" value="1"/>
</dbReference>
<feature type="region of interest" description="Disordered" evidence="1">
    <location>
        <begin position="1"/>
        <end position="22"/>
    </location>
</feature>
<sequence>MRIQALGGSTDGQTQEIGRAENGKKDLLSPGLLKIPWTIENKYYSADVHFAVHPMRGLAPYLLQNIPAIIFVWASNEAYKHHVERISRDLGGHEPEVSLAVRVKASPDSVPEESAGEDEIAESNASIDEFVSRFGFEYVDATLDITDRREERKYGEEDELDGIPNLPRVLDALSTIMWPSMKGRDKGVKHGKGLHSATLACLNGEPEMEWIIAYHWLTTYQHKSAGNKVKWTSLPSGWRMMYWTVIARIRGEWQCVRTQWLLLRQRTNFPPLLLGKNIKSRQDHQSRLTLPSLMMILPCSCRLLLRSPANNPDDQRQSRTD</sequence>
<dbReference type="AlphaFoldDB" id="A0A8H5G8V6"/>
<dbReference type="Proteomes" id="UP000559027">
    <property type="component" value="Unassembled WGS sequence"/>
</dbReference>
<dbReference type="OrthoDB" id="10261384at2759"/>